<protein>
    <submittedName>
        <fullName evidence="1">Uncharacterized conserved protein, DUF2141 family</fullName>
    </submittedName>
</protein>
<evidence type="ECO:0000313" key="2">
    <source>
        <dbReference type="Proteomes" id="UP000184406"/>
    </source>
</evidence>
<evidence type="ECO:0000313" key="1">
    <source>
        <dbReference type="EMBL" id="SHE43925.1"/>
    </source>
</evidence>
<sequence length="148" mass="16790">MLYSGVDFVISMKKYSWLLLFAFPFLGMSQYSLSVEVQGVKSSLGNINIAIYNRSQGFLEYEEVFKVDRIAAQEATTNFKIMDLPNGEYAVAIFHDENGNDKLDTNWLGIPKESVAFSNAKIKAFGPPSYKECAFNLNRDLDLKMQFN</sequence>
<dbReference type="AlphaFoldDB" id="A0A1M4THP5"/>
<dbReference type="Pfam" id="PF09912">
    <property type="entry name" value="DUF2141"/>
    <property type="match status" value="1"/>
</dbReference>
<keyword evidence="2" id="KW-1185">Reference proteome</keyword>
<proteinExistence type="predicted"/>
<name>A0A1M4THP5_9FLAO</name>
<accession>A0A1M4THP5</accession>
<dbReference type="InterPro" id="IPR018673">
    <property type="entry name" value="DUF2141"/>
</dbReference>
<reference evidence="2" key="1">
    <citation type="submission" date="2016-11" db="EMBL/GenBank/DDBJ databases">
        <authorList>
            <person name="Varghese N."/>
            <person name="Submissions S."/>
        </authorList>
    </citation>
    <scope>NUCLEOTIDE SEQUENCE [LARGE SCALE GENOMIC DNA]</scope>
    <source>
        <strain evidence="2">DSM 17539</strain>
    </source>
</reference>
<dbReference type="Proteomes" id="UP000184406">
    <property type="component" value="Unassembled WGS sequence"/>
</dbReference>
<dbReference type="EMBL" id="FQUX01000001">
    <property type="protein sequence ID" value="SHE43925.1"/>
    <property type="molecule type" value="Genomic_DNA"/>
</dbReference>
<gene>
    <name evidence="1" type="ORF">SAMN03080594_101259</name>
</gene>
<organism evidence="1 2">
    <name type="scientific">Arenibacter palladensis</name>
    <dbReference type="NCBI Taxonomy" id="237373"/>
    <lineage>
        <taxon>Bacteria</taxon>
        <taxon>Pseudomonadati</taxon>
        <taxon>Bacteroidota</taxon>
        <taxon>Flavobacteriia</taxon>
        <taxon>Flavobacteriales</taxon>
        <taxon>Flavobacteriaceae</taxon>
        <taxon>Arenibacter</taxon>
    </lineage>
</organism>